<feature type="domain" description="CAAX prenyl protease 2/Lysostaphin resistance protein A-like" evidence="2">
    <location>
        <begin position="122"/>
        <end position="223"/>
    </location>
</feature>
<protein>
    <submittedName>
        <fullName evidence="3">CAAX protease self-immunity</fullName>
    </submittedName>
</protein>
<keyword evidence="1" id="KW-0472">Membrane</keyword>
<keyword evidence="1" id="KW-0812">Transmembrane</keyword>
<dbReference type="GO" id="GO:0080120">
    <property type="term" value="P:CAAX-box protein maturation"/>
    <property type="evidence" value="ECO:0007669"/>
    <property type="project" value="UniProtKB-ARBA"/>
</dbReference>
<keyword evidence="3" id="KW-0645">Protease</keyword>
<name>A0A1I1P1Q9_9BACT</name>
<sequence length="268" mass="30640">MQKAAWIYTLLAFGITWGIVLALYGLYLRSVITLAELNLYYTAGAAGPAVAAIVCVRVFYGATGWQKFTSQFSFRHIDPKCWLIIFSPLLLFGLGMLFYPLLKGHWYSFGAFLETQKLYTASAVAAWLLPYIVYAILEEIGWRGFLLSHLQTRCNAFQSARWLTLIWGLWHAPFFLFRFQFSPFIAFGFFFSLFVGTVILSHLYNQTRGSVLATMLFHLANNLASCFDKEIVVAFTSTGFVLLAIWIFRKYKGQDLSEQPRVQNDIFV</sequence>
<accession>A0A1I1P1Q9</accession>
<proteinExistence type="predicted"/>
<gene>
    <name evidence="3" type="ORF">SAMN05421780_11812</name>
</gene>
<evidence type="ECO:0000313" key="4">
    <source>
        <dbReference type="Proteomes" id="UP000199514"/>
    </source>
</evidence>
<dbReference type="STRING" id="927664.SAMN05421780_11812"/>
<evidence type="ECO:0000256" key="1">
    <source>
        <dbReference type="SAM" id="Phobius"/>
    </source>
</evidence>
<feature type="transmembrane region" description="Helical" evidence="1">
    <location>
        <begin position="119"/>
        <end position="137"/>
    </location>
</feature>
<dbReference type="EMBL" id="FOLE01000018">
    <property type="protein sequence ID" value="SFC99900.1"/>
    <property type="molecule type" value="Genomic_DNA"/>
</dbReference>
<keyword evidence="1" id="KW-1133">Transmembrane helix</keyword>
<reference evidence="3 4" key="1">
    <citation type="submission" date="2016-10" db="EMBL/GenBank/DDBJ databases">
        <authorList>
            <person name="de Groot N.N."/>
        </authorList>
    </citation>
    <scope>NUCLEOTIDE SEQUENCE [LARGE SCALE GENOMIC DNA]</scope>
    <source>
        <strain evidence="3 4">DSM 6793</strain>
    </source>
</reference>
<evidence type="ECO:0000313" key="3">
    <source>
        <dbReference type="EMBL" id="SFC99900.1"/>
    </source>
</evidence>
<keyword evidence="3" id="KW-0378">Hydrolase</keyword>
<dbReference type="InterPro" id="IPR003675">
    <property type="entry name" value="Rce1/LyrA-like_dom"/>
</dbReference>
<dbReference type="RefSeq" id="WP_091516815.1">
    <property type="nucleotide sequence ID" value="NZ_FOLE01000018.1"/>
</dbReference>
<dbReference type="PANTHER" id="PTHR35797">
    <property type="entry name" value="PROTEASE-RELATED"/>
    <property type="match status" value="1"/>
</dbReference>
<dbReference type="AlphaFoldDB" id="A0A1I1P1Q9"/>
<feature type="transmembrane region" description="Helical" evidence="1">
    <location>
        <begin position="81"/>
        <end position="99"/>
    </location>
</feature>
<dbReference type="Pfam" id="PF02517">
    <property type="entry name" value="Rce1-like"/>
    <property type="match status" value="1"/>
</dbReference>
<dbReference type="Proteomes" id="UP000199514">
    <property type="component" value="Unassembled WGS sequence"/>
</dbReference>
<dbReference type="GO" id="GO:0004175">
    <property type="term" value="F:endopeptidase activity"/>
    <property type="evidence" value="ECO:0007669"/>
    <property type="project" value="UniProtKB-ARBA"/>
</dbReference>
<evidence type="ECO:0000259" key="2">
    <source>
        <dbReference type="Pfam" id="PF02517"/>
    </source>
</evidence>
<feature type="transmembrane region" description="Helical" evidence="1">
    <location>
        <begin position="7"/>
        <end position="27"/>
    </location>
</feature>
<feature type="transmembrane region" description="Helical" evidence="1">
    <location>
        <begin position="39"/>
        <end position="60"/>
    </location>
</feature>
<dbReference type="GO" id="GO:0006508">
    <property type="term" value="P:proteolysis"/>
    <property type="evidence" value="ECO:0007669"/>
    <property type="project" value="UniProtKB-KW"/>
</dbReference>
<organism evidence="3 4">
    <name type="scientific">Flexibacter flexilis DSM 6793</name>
    <dbReference type="NCBI Taxonomy" id="927664"/>
    <lineage>
        <taxon>Bacteria</taxon>
        <taxon>Pseudomonadati</taxon>
        <taxon>Bacteroidota</taxon>
        <taxon>Cytophagia</taxon>
        <taxon>Cytophagales</taxon>
        <taxon>Flexibacteraceae</taxon>
        <taxon>Flexibacter</taxon>
    </lineage>
</organism>
<feature type="transmembrane region" description="Helical" evidence="1">
    <location>
        <begin position="184"/>
        <end position="204"/>
    </location>
</feature>
<feature type="transmembrane region" description="Helical" evidence="1">
    <location>
        <begin position="231"/>
        <end position="248"/>
    </location>
</feature>
<dbReference type="InterPro" id="IPR042150">
    <property type="entry name" value="MmRce1-like"/>
</dbReference>
<dbReference type="PANTHER" id="PTHR35797:SF1">
    <property type="entry name" value="PROTEASE"/>
    <property type="match status" value="1"/>
</dbReference>
<keyword evidence="4" id="KW-1185">Reference proteome</keyword>